<evidence type="ECO:0000313" key="5">
    <source>
        <dbReference type="EMBL" id="TMQ47715.1"/>
    </source>
</evidence>
<dbReference type="EC" id="2.1.1.-" evidence="4"/>
<dbReference type="Gene3D" id="3.40.50.150">
    <property type="entry name" value="Vaccinia Virus protein VP39"/>
    <property type="match status" value="1"/>
</dbReference>
<reference evidence="5 6" key="1">
    <citation type="journal article" date="2019" name="Nat. Microbiol.">
        <title>Mediterranean grassland soil C-N compound turnover is dependent on rainfall and depth, and is mediated by genomically divergent microorganisms.</title>
        <authorList>
            <person name="Diamond S."/>
            <person name="Andeer P.F."/>
            <person name="Li Z."/>
            <person name="Crits-Christoph A."/>
            <person name="Burstein D."/>
            <person name="Anantharaman K."/>
            <person name="Lane K.R."/>
            <person name="Thomas B.C."/>
            <person name="Pan C."/>
            <person name="Northen T.R."/>
            <person name="Banfield J.F."/>
        </authorList>
    </citation>
    <scope>NUCLEOTIDE SEQUENCE [LARGE SCALE GENOMIC DNA]</scope>
    <source>
        <strain evidence="5">WS_1</strain>
    </source>
</reference>
<keyword evidence="4" id="KW-0949">S-adenosyl-L-methionine</keyword>
<proteinExistence type="inferred from homology"/>
<sequence>MWASSRACRTGSAMRKQALDLGFWVLRDVSLADRKAKSRQSFEPGVAPVHKPFVPPRLRVYPPPLMADSTPLIRNISDTARWVAVYRARETERPDAMFRDPFARRLAGTRGEEIAAAVETRTPESWPLPIRTYLFDTFIAEHVRQGGDLVVNLAAGLDARPYRMDLPRSLQWVEVDLPEILAYKEGVLAGETPRVALRRVRLDLADRPKRQELFAELGRLAKNALIITEGLLIYLTPEHVGALADDLAAPPSFRRWVVDLVSPGLRRMLTKQIGGFLEAGNVPFKFGPEEGAQFFAPHGWRPVEVRSMLKTAAKKWRLNPFFHLLSFLPDPKPPFDQRRPWGGSALLDRNR</sequence>
<dbReference type="Proteomes" id="UP000316292">
    <property type="component" value="Unassembled WGS sequence"/>
</dbReference>
<dbReference type="NCBIfam" id="TIGR00027">
    <property type="entry name" value="mthyl_TIGR00027"/>
    <property type="match status" value="1"/>
</dbReference>
<evidence type="ECO:0000256" key="2">
    <source>
        <dbReference type="ARBA" id="ARBA00022603"/>
    </source>
</evidence>
<dbReference type="Pfam" id="PF04072">
    <property type="entry name" value="LCM"/>
    <property type="match status" value="1"/>
</dbReference>
<protein>
    <recommendedName>
        <fullName evidence="4">S-adenosyl-L-methionine-dependent methyltransferase</fullName>
        <ecNumber evidence="4">2.1.1.-</ecNumber>
    </recommendedName>
</protein>
<dbReference type="EMBL" id="VBOR01000099">
    <property type="protein sequence ID" value="TMQ47715.1"/>
    <property type="molecule type" value="Genomic_DNA"/>
</dbReference>
<comment type="function">
    <text evidence="4">Exhibits S-adenosyl-L-methionine-dependent methyltransferase activity.</text>
</comment>
<dbReference type="AlphaFoldDB" id="A0A538S8M4"/>
<keyword evidence="3 5" id="KW-0808">Transferase</keyword>
<dbReference type="GO" id="GO:0032259">
    <property type="term" value="P:methylation"/>
    <property type="evidence" value="ECO:0007669"/>
    <property type="project" value="UniProtKB-KW"/>
</dbReference>
<dbReference type="InterPro" id="IPR007213">
    <property type="entry name" value="Ppm1/Ppm2/Tcmp"/>
</dbReference>
<comment type="similarity">
    <text evidence="1 4">Belongs to the UPF0677 family.</text>
</comment>
<evidence type="ECO:0000256" key="1">
    <source>
        <dbReference type="ARBA" id="ARBA00008138"/>
    </source>
</evidence>
<evidence type="ECO:0000256" key="3">
    <source>
        <dbReference type="ARBA" id="ARBA00022679"/>
    </source>
</evidence>
<name>A0A538S8M4_UNCEI</name>
<organism evidence="5 6">
    <name type="scientific">Eiseniibacteriota bacterium</name>
    <dbReference type="NCBI Taxonomy" id="2212470"/>
    <lineage>
        <taxon>Bacteria</taxon>
        <taxon>Candidatus Eiseniibacteriota</taxon>
    </lineage>
</organism>
<dbReference type="PANTHER" id="PTHR43619">
    <property type="entry name" value="S-ADENOSYL-L-METHIONINE-DEPENDENT METHYLTRANSFERASE YKTD-RELATED"/>
    <property type="match status" value="1"/>
</dbReference>
<accession>A0A538S8M4</accession>
<dbReference type="GO" id="GO:0008168">
    <property type="term" value="F:methyltransferase activity"/>
    <property type="evidence" value="ECO:0007669"/>
    <property type="project" value="UniProtKB-UniRule"/>
</dbReference>
<dbReference type="InterPro" id="IPR011610">
    <property type="entry name" value="SAM_mthyl_Trfase_ML2640-like"/>
</dbReference>
<keyword evidence="2 4" id="KW-0489">Methyltransferase</keyword>
<dbReference type="SUPFAM" id="SSF53335">
    <property type="entry name" value="S-adenosyl-L-methionine-dependent methyltransferases"/>
    <property type="match status" value="1"/>
</dbReference>
<dbReference type="PANTHER" id="PTHR43619:SF2">
    <property type="entry name" value="S-ADENOSYL-L-METHIONINE-DEPENDENT METHYLTRANSFERASES SUPERFAMILY PROTEIN"/>
    <property type="match status" value="1"/>
</dbReference>
<evidence type="ECO:0000313" key="6">
    <source>
        <dbReference type="Proteomes" id="UP000316292"/>
    </source>
</evidence>
<evidence type="ECO:0000256" key="4">
    <source>
        <dbReference type="RuleBase" id="RU362030"/>
    </source>
</evidence>
<gene>
    <name evidence="5" type="ORF">E6K71_09140</name>
</gene>
<dbReference type="InterPro" id="IPR029063">
    <property type="entry name" value="SAM-dependent_MTases_sf"/>
</dbReference>
<comment type="caution">
    <text evidence="5">The sequence shown here is derived from an EMBL/GenBank/DDBJ whole genome shotgun (WGS) entry which is preliminary data.</text>
</comment>